<organism evidence="6 7">
    <name type="scientific">Drosophila rubida</name>
    <dbReference type="NCBI Taxonomy" id="30044"/>
    <lineage>
        <taxon>Eukaryota</taxon>
        <taxon>Metazoa</taxon>
        <taxon>Ecdysozoa</taxon>
        <taxon>Arthropoda</taxon>
        <taxon>Hexapoda</taxon>
        <taxon>Insecta</taxon>
        <taxon>Pterygota</taxon>
        <taxon>Neoptera</taxon>
        <taxon>Endopterygota</taxon>
        <taxon>Diptera</taxon>
        <taxon>Brachycera</taxon>
        <taxon>Muscomorpha</taxon>
        <taxon>Ephydroidea</taxon>
        <taxon>Drosophilidae</taxon>
        <taxon>Drosophila</taxon>
    </lineage>
</organism>
<dbReference type="InterPro" id="IPR036880">
    <property type="entry name" value="Kunitz_BPTI_sf"/>
</dbReference>
<evidence type="ECO:0000256" key="4">
    <source>
        <dbReference type="SAM" id="SignalP"/>
    </source>
</evidence>
<dbReference type="Pfam" id="PF00014">
    <property type="entry name" value="Kunitz_BPTI"/>
    <property type="match status" value="1"/>
</dbReference>
<feature type="chain" id="PRO_5042261625" description="BPTI/Kunitz inhibitor domain-containing protein" evidence="4">
    <location>
        <begin position="17"/>
        <end position="67"/>
    </location>
</feature>
<dbReference type="PRINTS" id="PR00759">
    <property type="entry name" value="BASICPTASE"/>
</dbReference>
<dbReference type="PROSITE" id="PS00280">
    <property type="entry name" value="BPTI_KUNITZ_1"/>
    <property type="match status" value="1"/>
</dbReference>
<keyword evidence="7" id="KW-1185">Reference proteome</keyword>
<comment type="caution">
    <text evidence="6">The sequence shown here is derived from an EMBL/GenBank/DDBJ whole genome shotgun (WGS) entry which is preliminary data.</text>
</comment>
<protein>
    <recommendedName>
        <fullName evidence="5">BPTI/Kunitz inhibitor domain-containing protein</fullName>
    </recommendedName>
</protein>
<feature type="domain" description="BPTI/Kunitz inhibitor" evidence="5">
    <location>
        <begin position="13"/>
        <end position="63"/>
    </location>
</feature>
<dbReference type="InterPro" id="IPR002223">
    <property type="entry name" value="Kunitz_BPTI"/>
</dbReference>
<dbReference type="PANTHER" id="PTHR10083:SF374">
    <property type="entry name" value="BPTI_KUNITZ INHIBITOR DOMAIN-CONTAINING PROTEIN"/>
    <property type="match status" value="1"/>
</dbReference>
<dbReference type="PROSITE" id="PS50279">
    <property type="entry name" value="BPTI_KUNITZ_2"/>
    <property type="match status" value="1"/>
</dbReference>
<keyword evidence="3" id="KW-1015">Disulfide bond</keyword>
<dbReference type="InterPro" id="IPR050098">
    <property type="entry name" value="TFPI/VKTCI-like"/>
</dbReference>
<dbReference type="InterPro" id="IPR020901">
    <property type="entry name" value="Prtase_inh_Kunz-CS"/>
</dbReference>
<sequence length="67" mass="7628">IMFILLFNILAKCMYLADVGPCEDSVKVYGYDYVTNRCVHFFYGGCGGNPNRFGSQEECMKECHVET</sequence>
<evidence type="ECO:0000259" key="5">
    <source>
        <dbReference type="PROSITE" id="PS50279"/>
    </source>
</evidence>
<proteinExistence type="predicted"/>
<dbReference type="GO" id="GO:0004867">
    <property type="term" value="F:serine-type endopeptidase inhibitor activity"/>
    <property type="evidence" value="ECO:0007669"/>
    <property type="project" value="UniProtKB-KW"/>
</dbReference>
<feature type="signal peptide" evidence="4">
    <location>
        <begin position="1"/>
        <end position="16"/>
    </location>
</feature>
<dbReference type="Gene3D" id="4.10.410.10">
    <property type="entry name" value="Pancreatic trypsin inhibitor Kunitz domain"/>
    <property type="match status" value="1"/>
</dbReference>
<dbReference type="SMART" id="SM00131">
    <property type="entry name" value="KU"/>
    <property type="match status" value="1"/>
</dbReference>
<keyword evidence="1" id="KW-0646">Protease inhibitor</keyword>
<dbReference type="PANTHER" id="PTHR10083">
    <property type="entry name" value="KUNITZ-TYPE PROTEASE INHIBITOR-RELATED"/>
    <property type="match status" value="1"/>
</dbReference>
<evidence type="ECO:0000256" key="3">
    <source>
        <dbReference type="ARBA" id="ARBA00023157"/>
    </source>
</evidence>
<accession>A0AAD4K751</accession>
<feature type="non-terminal residue" evidence="6">
    <location>
        <position position="67"/>
    </location>
</feature>
<name>A0AAD4K751_9MUSC</name>
<dbReference type="SUPFAM" id="SSF57362">
    <property type="entry name" value="BPTI-like"/>
    <property type="match status" value="1"/>
</dbReference>
<gene>
    <name evidence="6" type="ORF">KR093_010022</name>
</gene>
<dbReference type="CDD" id="cd00109">
    <property type="entry name" value="Kunitz-type"/>
    <property type="match status" value="1"/>
</dbReference>
<dbReference type="AlphaFoldDB" id="A0AAD4K751"/>
<keyword evidence="4" id="KW-0732">Signal</keyword>
<reference evidence="6" key="1">
    <citation type="journal article" date="2021" name="Mol. Ecol. Resour.">
        <title>Phylogenomic analyses of the genus Drosophila reveals genomic signals of climate adaptation.</title>
        <authorList>
            <person name="Li F."/>
            <person name="Rane R.V."/>
            <person name="Luria V."/>
            <person name="Xiong Z."/>
            <person name="Chen J."/>
            <person name="Li Z."/>
            <person name="Catullo R.A."/>
            <person name="Griffin P.C."/>
            <person name="Schiffer M."/>
            <person name="Pearce S."/>
            <person name="Lee S.F."/>
            <person name="McElroy K."/>
            <person name="Stocker A."/>
            <person name="Shirriffs J."/>
            <person name="Cockerell F."/>
            <person name="Coppin C."/>
            <person name="Sgro C.M."/>
            <person name="Karger A."/>
            <person name="Cain J.W."/>
            <person name="Weber J.A."/>
            <person name="Santpere G."/>
            <person name="Kirschner M.W."/>
            <person name="Hoffmann A.A."/>
            <person name="Oakeshott J.G."/>
            <person name="Zhang G."/>
        </authorList>
    </citation>
    <scope>NUCLEOTIDE SEQUENCE</scope>
    <source>
        <strain evidence="6">BGI-SZ-2011g</strain>
    </source>
</reference>
<dbReference type="EMBL" id="JAJJHW010001127">
    <property type="protein sequence ID" value="KAH8378207.1"/>
    <property type="molecule type" value="Genomic_DNA"/>
</dbReference>
<evidence type="ECO:0000313" key="6">
    <source>
        <dbReference type="EMBL" id="KAH8378207.1"/>
    </source>
</evidence>
<dbReference type="FunFam" id="4.10.410.10:FF:000026">
    <property type="entry name" value="Serine protease inhibitor, putative"/>
    <property type="match status" value="1"/>
</dbReference>
<dbReference type="GO" id="GO:0005615">
    <property type="term" value="C:extracellular space"/>
    <property type="evidence" value="ECO:0007669"/>
    <property type="project" value="TreeGrafter"/>
</dbReference>
<feature type="non-terminal residue" evidence="6">
    <location>
        <position position="1"/>
    </location>
</feature>
<evidence type="ECO:0000313" key="7">
    <source>
        <dbReference type="Proteomes" id="UP001200034"/>
    </source>
</evidence>
<keyword evidence="2" id="KW-0722">Serine protease inhibitor</keyword>
<dbReference type="Proteomes" id="UP001200034">
    <property type="component" value="Unassembled WGS sequence"/>
</dbReference>
<evidence type="ECO:0000256" key="2">
    <source>
        <dbReference type="ARBA" id="ARBA00022900"/>
    </source>
</evidence>
<evidence type="ECO:0000256" key="1">
    <source>
        <dbReference type="ARBA" id="ARBA00022690"/>
    </source>
</evidence>